<dbReference type="GeneID" id="8296880"/>
<dbReference type="Proteomes" id="UP000002037">
    <property type="component" value="Unassembled WGS sequence"/>
</dbReference>
<dbReference type="AlphaFoldDB" id="C5M3Q3"/>
<proteinExistence type="predicted"/>
<name>C5M3Q3_CANTT</name>
<evidence type="ECO:0000256" key="1">
    <source>
        <dbReference type="SAM" id="Coils"/>
    </source>
</evidence>
<dbReference type="VEuPathDB" id="FungiDB:CTRG_00692"/>
<dbReference type="HOGENOM" id="CLU_855296_0_0_1"/>
<dbReference type="KEGG" id="ctp:CTRG_00692"/>
<accession>C5M3Q3</accession>
<evidence type="ECO:0000313" key="2">
    <source>
        <dbReference type="EMBL" id="EER35953.1"/>
    </source>
</evidence>
<evidence type="ECO:0000313" key="3">
    <source>
        <dbReference type="Proteomes" id="UP000002037"/>
    </source>
</evidence>
<dbReference type="EMBL" id="GG692395">
    <property type="protein sequence ID" value="EER35953.1"/>
    <property type="molecule type" value="Genomic_DNA"/>
</dbReference>
<organism evidence="2 3">
    <name type="scientific">Candida tropicalis (strain ATCC MYA-3404 / T1)</name>
    <name type="common">Yeast</name>
    <dbReference type="NCBI Taxonomy" id="294747"/>
    <lineage>
        <taxon>Eukaryota</taxon>
        <taxon>Fungi</taxon>
        <taxon>Dikarya</taxon>
        <taxon>Ascomycota</taxon>
        <taxon>Saccharomycotina</taxon>
        <taxon>Pichiomycetes</taxon>
        <taxon>Debaryomycetaceae</taxon>
        <taxon>Candida/Lodderomyces clade</taxon>
        <taxon>Candida</taxon>
    </lineage>
</organism>
<keyword evidence="1" id="KW-0175">Coiled coil</keyword>
<gene>
    <name evidence="2" type="ORF">CTRG_00692</name>
</gene>
<sequence>MTITCLNPSSIQKRNIAHTSKANISSSSNIKFPSTIVFDHIWTLTTNNKTVRLYELFKIWNYLEIELIGDSSINPYAISDKLAVHSQESKRHEFLEEINKDQAFNILYQTIVLSNDIFPWECNNSMSTDCNSEDDVCYCDSAAITTPGENNIESKNTTTQHCRIVSKKSDLGSTLKELEELHAKLNKKYITIENKLFQLERRNSFDVTQLETLTKRNLVVSGRISNIKNELLATNKESSTINHIIHFSCFLGLKSYEFLLSLLTCYLISLLLKGIHKVRKFNKIQVDHSSPANTAESVHMGSNINHNIRIPCEFSTSIHLQEDLK</sequence>
<dbReference type="RefSeq" id="XP_002545911.1">
    <property type="nucleotide sequence ID" value="XM_002545865.1"/>
</dbReference>
<keyword evidence="3" id="KW-1185">Reference proteome</keyword>
<feature type="coiled-coil region" evidence="1">
    <location>
        <begin position="168"/>
        <end position="202"/>
    </location>
</feature>
<reference evidence="2 3" key="1">
    <citation type="journal article" date="2009" name="Nature">
        <title>Evolution of pathogenicity and sexual reproduction in eight Candida genomes.</title>
        <authorList>
            <person name="Butler G."/>
            <person name="Rasmussen M.D."/>
            <person name="Lin M.F."/>
            <person name="Santos M.A."/>
            <person name="Sakthikumar S."/>
            <person name="Munro C.A."/>
            <person name="Rheinbay E."/>
            <person name="Grabherr M."/>
            <person name="Forche A."/>
            <person name="Reedy J.L."/>
            <person name="Agrafioti I."/>
            <person name="Arnaud M.B."/>
            <person name="Bates S."/>
            <person name="Brown A.J."/>
            <person name="Brunke S."/>
            <person name="Costanzo M.C."/>
            <person name="Fitzpatrick D.A."/>
            <person name="de Groot P.W."/>
            <person name="Harris D."/>
            <person name="Hoyer L.L."/>
            <person name="Hube B."/>
            <person name="Klis F.M."/>
            <person name="Kodira C."/>
            <person name="Lennard N."/>
            <person name="Logue M.E."/>
            <person name="Martin R."/>
            <person name="Neiman A.M."/>
            <person name="Nikolaou E."/>
            <person name="Quail M.A."/>
            <person name="Quinn J."/>
            <person name="Santos M.C."/>
            <person name="Schmitzberger F.F."/>
            <person name="Sherlock G."/>
            <person name="Shah P."/>
            <person name="Silverstein K.A."/>
            <person name="Skrzypek M.S."/>
            <person name="Soll D."/>
            <person name="Staggs R."/>
            <person name="Stansfield I."/>
            <person name="Stumpf M.P."/>
            <person name="Sudbery P.E."/>
            <person name="Srikantha T."/>
            <person name="Zeng Q."/>
            <person name="Berman J."/>
            <person name="Berriman M."/>
            <person name="Heitman J."/>
            <person name="Gow N.A."/>
            <person name="Lorenz M.C."/>
            <person name="Birren B.W."/>
            <person name="Kellis M."/>
            <person name="Cuomo C.A."/>
        </authorList>
    </citation>
    <scope>NUCLEOTIDE SEQUENCE [LARGE SCALE GENOMIC DNA]</scope>
    <source>
        <strain evidence="3">ATCC MYA-3404 / T1</strain>
    </source>
</reference>
<protein>
    <submittedName>
        <fullName evidence="2">Uncharacterized protein</fullName>
    </submittedName>
</protein>